<reference evidence="1 2" key="1">
    <citation type="submission" date="2019-08" db="EMBL/GenBank/DDBJ databases">
        <title>100 year-old enigma solved: identification of Planctomyces bekefii, the type genus and species of the phylum Planctomycetes.</title>
        <authorList>
            <person name="Svetlana D.N."/>
            <person name="Overmann J."/>
        </authorList>
    </citation>
    <scope>NUCLEOTIDE SEQUENCE [LARGE SCALE GENOMIC DNA]</scope>
    <source>
        <strain evidence="1">Phe10_nw2017</strain>
    </source>
</reference>
<dbReference type="Gene3D" id="2.60.40.1120">
    <property type="entry name" value="Carboxypeptidase-like, regulatory domain"/>
    <property type="match status" value="1"/>
</dbReference>
<dbReference type="AlphaFoldDB" id="A0A5C6M4D6"/>
<dbReference type="GO" id="GO:0030246">
    <property type="term" value="F:carbohydrate binding"/>
    <property type="evidence" value="ECO:0007669"/>
    <property type="project" value="InterPro"/>
</dbReference>
<evidence type="ECO:0000313" key="2">
    <source>
        <dbReference type="Proteomes" id="UP000321083"/>
    </source>
</evidence>
<comment type="caution">
    <text evidence="1">The sequence shown here is derived from an EMBL/GenBank/DDBJ whole genome shotgun (WGS) entry which is preliminary data.</text>
</comment>
<protein>
    <recommendedName>
        <fullName evidence="3">Carboxypeptidase regulatory-like domain-containing protein</fullName>
    </recommendedName>
</protein>
<keyword evidence="2" id="KW-1185">Reference proteome</keyword>
<evidence type="ECO:0000313" key="1">
    <source>
        <dbReference type="EMBL" id="TWW08872.1"/>
    </source>
</evidence>
<accession>A0A5C6M4D6</accession>
<reference evidence="1 2" key="2">
    <citation type="submission" date="2019-08" db="EMBL/GenBank/DDBJ databases">
        <authorList>
            <person name="Henke P."/>
        </authorList>
    </citation>
    <scope>NUCLEOTIDE SEQUENCE [LARGE SCALE GENOMIC DNA]</scope>
    <source>
        <strain evidence="1">Phe10_nw2017</strain>
    </source>
</reference>
<proteinExistence type="predicted"/>
<dbReference type="EMBL" id="SRHE01000472">
    <property type="protein sequence ID" value="TWW08872.1"/>
    <property type="molecule type" value="Genomic_DNA"/>
</dbReference>
<dbReference type="Proteomes" id="UP000321083">
    <property type="component" value="Unassembled WGS sequence"/>
</dbReference>
<organism evidence="1 2">
    <name type="scientific">Planctomyces bekefii</name>
    <dbReference type="NCBI Taxonomy" id="1653850"/>
    <lineage>
        <taxon>Bacteria</taxon>
        <taxon>Pseudomonadati</taxon>
        <taxon>Planctomycetota</taxon>
        <taxon>Planctomycetia</taxon>
        <taxon>Planctomycetales</taxon>
        <taxon>Planctomycetaceae</taxon>
        <taxon>Planctomyces</taxon>
    </lineage>
</organism>
<sequence length="133" mass="13586">MANFVPPKTGVYNIVGSFGVPDTATVKATAQRVEFTAGGSLNVGKIEGQKVALVTARIVDSVGTGLSDVAVRVLGSQASGTSREEGLAALAMGIPAGTYQIEFQKSGYQTLVQDLTVAAAEAKVLESVVLTAE</sequence>
<dbReference type="SUPFAM" id="SSF49452">
    <property type="entry name" value="Starch-binding domain-like"/>
    <property type="match status" value="1"/>
</dbReference>
<dbReference type="InterPro" id="IPR013784">
    <property type="entry name" value="Carb-bd-like_fold"/>
</dbReference>
<name>A0A5C6M4D6_9PLAN</name>
<evidence type="ECO:0008006" key="3">
    <source>
        <dbReference type="Google" id="ProtNLM"/>
    </source>
</evidence>
<gene>
    <name evidence="1" type="ORF">E3A20_20000</name>
</gene>